<accession>A0A8H6WFF0</accession>
<protein>
    <submittedName>
        <fullName evidence="3">SET domain-containing protein</fullName>
    </submittedName>
</protein>
<evidence type="ECO:0000313" key="3">
    <source>
        <dbReference type="EMBL" id="KAF7316709.1"/>
    </source>
</evidence>
<dbReference type="SMART" id="SM00317">
    <property type="entry name" value="SET"/>
    <property type="match status" value="1"/>
</dbReference>
<name>A0A8H6WFF0_MYCCL</name>
<proteinExistence type="predicted"/>
<dbReference type="PANTHER" id="PTHR47332">
    <property type="entry name" value="SET DOMAIN-CONTAINING PROTEIN 5"/>
    <property type="match status" value="1"/>
</dbReference>
<evidence type="ECO:0000259" key="2">
    <source>
        <dbReference type="PROSITE" id="PS50280"/>
    </source>
</evidence>
<dbReference type="InterPro" id="IPR053185">
    <property type="entry name" value="SET_domain_protein"/>
</dbReference>
<dbReference type="InterPro" id="IPR046341">
    <property type="entry name" value="SET_dom_sf"/>
</dbReference>
<feature type="region of interest" description="Disordered" evidence="1">
    <location>
        <begin position="22"/>
        <end position="87"/>
    </location>
</feature>
<reference evidence="3" key="1">
    <citation type="submission" date="2020-05" db="EMBL/GenBank/DDBJ databases">
        <title>Mycena genomes resolve the evolution of fungal bioluminescence.</title>
        <authorList>
            <person name="Tsai I.J."/>
        </authorList>
    </citation>
    <scope>NUCLEOTIDE SEQUENCE</scope>
    <source>
        <strain evidence="3">110903Hualien_Pintung</strain>
    </source>
</reference>
<dbReference type="Proteomes" id="UP000613580">
    <property type="component" value="Unassembled WGS sequence"/>
</dbReference>
<evidence type="ECO:0000256" key="1">
    <source>
        <dbReference type="SAM" id="MobiDB-lite"/>
    </source>
</evidence>
<feature type="compositionally biased region" description="Basic and acidic residues" evidence="1">
    <location>
        <begin position="54"/>
        <end position="66"/>
    </location>
</feature>
<feature type="domain" description="SET" evidence="2">
    <location>
        <begin position="134"/>
        <end position="301"/>
    </location>
</feature>
<evidence type="ECO:0000313" key="4">
    <source>
        <dbReference type="Proteomes" id="UP000613580"/>
    </source>
</evidence>
<dbReference type="OrthoDB" id="5945798at2759"/>
<gene>
    <name evidence="3" type="ORF">HMN09_00404000</name>
</gene>
<dbReference type="PROSITE" id="PS50280">
    <property type="entry name" value="SET"/>
    <property type="match status" value="1"/>
</dbReference>
<dbReference type="AlphaFoldDB" id="A0A8H6WFF0"/>
<comment type="caution">
    <text evidence="3">The sequence shown here is derived from an EMBL/GenBank/DDBJ whole genome shotgun (WGS) entry which is preliminary data.</text>
</comment>
<sequence length="455" mass="50800">MPSKLKVVPNARLGAGCRLVGTRRNGHRSTSRRGATTLLVSDHESTMRRGFLNGKKESKDDGREVNDLSTTPAAASKTKSRPTGPDIAGNIYCTIPEDAAPGEQVTECYIDPTRRAALNKIPGFPQPMQPPGEVLFRLGESPGKGMGLFATRKIKQSELISDHRPLLLSPMSLRLPMHVQMAMVLGGRDVLSESIENLVQRMTPSNRARYMALANSHPEAGAELGIFQTNCEGTRALNEVGDVVIKKHGQCRFSTVCDVISRMNHSCSPNTSTYFIKQSFSWRVWATRDIEEGEELTSSYTIMLASASTRQRMLADYAFQCQCPACTDASASNARRAKIIEVDFNPELGLKWINDASLSDDWLVEKCHAQIALIEQEGLETSEEYWEVFVTLMRVYLCLGDIKTARKWAARAYECQWVHLHREAVDGQDVALVLDEASMEYERHIVWCSRVKEEQ</sequence>
<dbReference type="PANTHER" id="PTHR47332:SF4">
    <property type="entry name" value="SET DOMAIN-CONTAINING PROTEIN 5"/>
    <property type="match status" value="1"/>
</dbReference>
<dbReference type="CDD" id="cd20071">
    <property type="entry name" value="SET_SMYD"/>
    <property type="match status" value="1"/>
</dbReference>
<dbReference type="Pfam" id="PF00856">
    <property type="entry name" value="SET"/>
    <property type="match status" value="1"/>
</dbReference>
<dbReference type="SUPFAM" id="SSF82199">
    <property type="entry name" value="SET domain"/>
    <property type="match status" value="1"/>
</dbReference>
<keyword evidence="4" id="KW-1185">Reference proteome</keyword>
<dbReference type="InterPro" id="IPR001214">
    <property type="entry name" value="SET_dom"/>
</dbReference>
<organism evidence="3 4">
    <name type="scientific">Mycena chlorophos</name>
    <name type="common">Agaric fungus</name>
    <name type="synonym">Agaricus chlorophos</name>
    <dbReference type="NCBI Taxonomy" id="658473"/>
    <lineage>
        <taxon>Eukaryota</taxon>
        <taxon>Fungi</taxon>
        <taxon>Dikarya</taxon>
        <taxon>Basidiomycota</taxon>
        <taxon>Agaricomycotina</taxon>
        <taxon>Agaricomycetes</taxon>
        <taxon>Agaricomycetidae</taxon>
        <taxon>Agaricales</taxon>
        <taxon>Marasmiineae</taxon>
        <taxon>Mycenaceae</taxon>
        <taxon>Mycena</taxon>
    </lineage>
</organism>
<dbReference type="Gene3D" id="2.170.270.10">
    <property type="entry name" value="SET domain"/>
    <property type="match status" value="1"/>
</dbReference>
<dbReference type="EMBL" id="JACAZE010000005">
    <property type="protein sequence ID" value="KAF7316709.1"/>
    <property type="molecule type" value="Genomic_DNA"/>
</dbReference>